<proteinExistence type="predicted"/>
<name>A0A1Y1VN47_9FUNG</name>
<keyword evidence="1" id="KW-1133">Transmembrane helix</keyword>
<evidence type="ECO:0008006" key="5">
    <source>
        <dbReference type="Google" id="ProtNLM"/>
    </source>
</evidence>
<organism evidence="3 4">
    <name type="scientific">Piromyces finnis</name>
    <dbReference type="NCBI Taxonomy" id="1754191"/>
    <lineage>
        <taxon>Eukaryota</taxon>
        <taxon>Fungi</taxon>
        <taxon>Fungi incertae sedis</taxon>
        <taxon>Chytridiomycota</taxon>
        <taxon>Chytridiomycota incertae sedis</taxon>
        <taxon>Neocallimastigomycetes</taxon>
        <taxon>Neocallimastigales</taxon>
        <taxon>Neocallimastigaceae</taxon>
        <taxon>Piromyces</taxon>
    </lineage>
</organism>
<evidence type="ECO:0000313" key="4">
    <source>
        <dbReference type="Proteomes" id="UP000193719"/>
    </source>
</evidence>
<dbReference type="EMBL" id="MCFH01000002">
    <property type="protein sequence ID" value="ORX60042.1"/>
    <property type="molecule type" value="Genomic_DNA"/>
</dbReference>
<evidence type="ECO:0000256" key="1">
    <source>
        <dbReference type="SAM" id="Phobius"/>
    </source>
</evidence>
<gene>
    <name evidence="3" type="ORF">BCR36DRAFT_274557</name>
</gene>
<keyword evidence="4" id="KW-1185">Reference proteome</keyword>
<dbReference type="AlphaFoldDB" id="A0A1Y1VN47"/>
<dbReference type="Gene3D" id="2.20.100.10">
    <property type="entry name" value="Thrombospondin type-1 (TSP1) repeat"/>
    <property type="match status" value="1"/>
</dbReference>
<feature type="chain" id="PRO_5012485842" description="Autophagy-related protein 27" evidence="2">
    <location>
        <begin position="24"/>
        <end position="463"/>
    </location>
</feature>
<dbReference type="PROSITE" id="PS50092">
    <property type="entry name" value="TSP1"/>
    <property type="match status" value="1"/>
</dbReference>
<comment type="caution">
    <text evidence="3">The sequence shown here is derived from an EMBL/GenBank/DDBJ whole genome shotgun (WGS) entry which is preliminary data.</text>
</comment>
<dbReference type="InterPro" id="IPR036383">
    <property type="entry name" value="TSP1_rpt_sf"/>
</dbReference>
<evidence type="ECO:0000313" key="3">
    <source>
        <dbReference type="EMBL" id="ORX60042.1"/>
    </source>
</evidence>
<protein>
    <recommendedName>
        <fullName evidence="5">Autophagy-related protein 27</fullName>
    </recommendedName>
</protein>
<keyword evidence="1" id="KW-0472">Membrane</keyword>
<feature type="signal peptide" evidence="2">
    <location>
        <begin position="1"/>
        <end position="23"/>
    </location>
</feature>
<accession>A0A1Y1VN47</accession>
<dbReference type="InterPro" id="IPR000884">
    <property type="entry name" value="TSP1_rpt"/>
</dbReference>
<keyword evidence="2" id="KW-0732">Signal</keyword>
<reference evidence="3 4" key="2">
    <citation type="submission" date="2016-08" db="EMBL/GenBank/DDBJ databases">
        <title>Pervasive Adenine N6-methylation of Active Genes in Fungi.</title>
        <authorList>
            <consortium name="DOE Joint Genome Institute"/>
            <person name="Mondo S.J."/>
            <person name="Dannebaum R.O."/>
            <person name="Kuo R.C."/>
            <person name="Labutti K."/>
            <person name="Haridas S."/>
            <person name="Kuo A."/>
            <person name="Salamov A."/>
            <person name="Ahrendt S.R."/>
            <person name="Lipzen A."/>
            <person name="Sullivan W."/>
            <person name="Andreopoulos W.B."/>
            <person name="Clum A."/>
            <person name="Lindquist E."/>
            <person name="Daum C."/>
            <person name="Ramamoorthy G.K."/>
            <person name="Gryganskyi A."/>
            <person name="Culley D."/>
            <person name="Magnuson J.K."/>
            <person name="James T.Y."/>
            <person name="O'Malley M.A."/>
            <person name="Stajich J.E."/>
            <person name="Spatafora J.W."/>
            <person name="Visel A."/>
            <person name="Grigoriev I.V."/>
        </authorList>
    </citation>
    <scope>NUCLEOTIDE SEQUENCE [LARGE SCALE GENOMIC DNA]</scope>
    <source>
        <strain evidence="4">finn</strain>
    </source>
</reference>
<reference evidence="3 4" key="1">
    <citation type="submission" date="2016-08" db="EMBL/GenBank/DDBJ databases">
        <title>Genomes of anaerobic fungi encode conserved fungal cellulosomes for biomass hydrolysis.</title>
        <authorList>
            <consortium name="DOE Joint Genome Institute"/>
            <person name="Haitjema C.H."/>
            <person name="Gilmore S.P."/>
            <person name="Henske J.K."/>
            <person name="Solomon K.V."/>
            <person name="De Groot R."/>
            <person name="Kuo A."/>
            <person name="Mondo S.J."/>
            <person name="Salamov A.A."/>
            <person name="Labutti K."/>
            <person name="Zhao Z."/>
            <person name="Chiniquy J."/>
            <person name="Barry K."/>
            <person name="Brewer H.M."/>
            <person name="Purvine S.O."/>
            <person name="Wright A.T."/>
            <person name="Boxma B."/>
            <person name="Van Alen T."/>
            <person name="Hackstein J.H."/>
            <person name="Baker S.E."/>
            <person name="Grigoriev I.V."/>
            <person name="O'Malley M.A."/>
        </authorList>
    </citation>
    <scope>NUCLEOTIDE SEQUENCE [LARGE SCALE GENOMIC DNA]</scope>
    <source>
        <strain evidence="4">finn</strain>
    </source>
</reference>
<keyword evidence="1" id="KW-0812">Transmembrane</keyword>
<dbReference type="SUPFAM" id="SSF82895">
    <property type="entry name" value="TSP-1 type 1 repeat"/>
    <property type="match status" value="1"/>
</dbReference>
<dbReference type="OrthoDB" id="2137819at2759"/>
<evidence type="ECO:0000256" key="2">
    <source>
        <dbReference type="SAM" id="SignalP"/>
    </source>
</evidence>
<dbReference type="Proteomes" id="UP000193719">
    <property type="component" value="Unassembled WGS sequence"/>
</dbReference>
<sequence>MNKLNNKIFFLLLCQLLNKLIFAFSTQNDLPECEACLENQDNCFNDTLSNKLTIKSRGVEYIDLKLYDIDDSIKENGGRGTIVDISYIVVSTQGDSITVQVENVKDQYVLESRDNRVSCSYRKNLRLYKQNEKIAIHCNNIYYDCEVMFDVTFLKPQQEDSKSKIPDCNECVGDENSSCFESIYLPVHSWYYLYYDGYEGGTYLDFLVSSHKKDKMRIEVQNNDGLFYLVSTRRDKVRCSDPQISVPVRWKNPRIAVYCYNNYIGCKFSIFARSTAMNNNKVTDSISDSRKFDAKMMGYYESSNPKWSEWGQWSECIENVDTSRNGMGKRTRSRQCLQTMVDFVDSKNITNLNHKDIKEKLIEANIPYCEGPSIEYQNCPLETSDEHSWQNVFIFIFIISALILSLCREKRTSRTTIINTSYSNNNEDVIRSNNLTSSMYDAKRENSVSENSPLLNTYFRRYD</sequence>
<feature type="transmembrane region" description="Helical" evidence="1">
    <location>
        <begin position="388"/>
        <end position="407"/>
    </location>
</feature>